<dbReference type="Proteomes" id="UP001430149">
    <property type="component" value="Unassembled WGS sequence"/>
</dbReference>
<evidence type="ECO:0000256" key="1">
    <source>
        <dbReference type="ARBA" id="ARBA00001961"/>
    </source>
</evidence>
<dbReference type="SMART" id="SM00702">
    <property type="entry name" value="P4Hc"/>
    <property type="match status" value="1"/>
</dbReference>
<sequence>MSDTVIATFKSGIIRCKTLIQERVAQVAGELRSVEWRPSTVGQKHNVFQVKELVDTSQRDALSAGFDHAASIASSLINEVAPRANALVREYWGITPASVSSAQFTMYKIGHFISPHRDSGSAYPDRLFSVVTYLNSDYSGGEIVFPSLNRSYHPECGTSLIFPCETVHEVRPVLSGMKQIFLFFLNRQPRPRPLLG</sequence>
<evidence type="ECO:0000259" key="4">
    <source>
        <dbReference type="SMART" id="SM00702"/>
    </source>
</evidence>
<dbReference type="EMBL" id="JADIKE010000026">
    <property type="protein sequence ID" value="MBM7124419.1"/>
    <property type="molecule type" value="Genomic_DNA"/>
</dbReference>
<keyword evidence="6" id="KW-1185">Reference proteome</keyword>
<proteinExistence type="predicted"/>
<evidence type="ECO:0000313" key="5">
    <source>
        <dbReference type="EMBL" id="MBM7124419.1"/>
    </source>
</evidence>
<reference evidence="5" key="1">
    <citation type="submission" date="2020-10" db="EMBL/GenBank/DDBJ databases">
        <title>Phylogeny of dyella-like bacteria.</title>
        <authorList>
            <person name="Fu J."/>
        </authorList>
    </citation>
    <scope>NUCLEOTIDE SEQUENCE</scope>
    <source>
        <strain evidence="5">DHOC52</strain>
    </source>
</reference>
<evidence type="ECO:0000256" key="3">
    <source>
        <dbReference type="ARBA" id="ARBA00023002"/>
    </source>
</evidence>
<dbReference type="Gene3D" id="2.60.120.620">
    <property type="entry name" value="q2cbj1_9rhob like domain"/>
    <property type="match status" value="1"/>
</dbReference>
<dbReference type="RefSeq" id="WP_204679880.1">
    <property type="nucleotide sequence ID" value="NZ_BSNR01000023.1"/>
</dbReference>
<accession>A0ABS2JZY5</accession>
<evidence type="ECO:0000313" key="6">
    <source>
        <dbReference type="Proteomes" id="UP001430149"/>
    </source>
</evidence>
<organism evidence="5 6">
    <name type="scientific">Dyella flava</name>
    <dbReference type="NCBI Taxonomy" id="1920170"/>
    <lineage>
        <taxon>Bacteria</taxon>
        <taxon>Pseudomonadati</taxon>
        <taxon>Pseudomonadota</taxon>
        <taxon>Gammaproteobacteria</taxon>
        <taxon>Lysobacterales</taxon>
        <taxon>Rhodanobacteraceae</taxon>
        <taxon>Dyella</taxon>
    </lineage>
</organism>
<keyword evidence="2" id="KW-0223">Dioxygenase</keyword>
<dbReference type="InterPro" id="IPR044862">
    <property type="entry name" value="Pro_4_hyd_alph_FE2OG_OXY"/>
</dbReference>
<comment type="cofactor">
    <cofactor evidence="1">
        <name>L-ascorbate</name>
        <dbReference type="ChEBI" id="CHEBI:38290"/>
    </cofactor>
</comment>
<feature type="domain" description="Prolyl 4-hydroxylase alpha subunit" evidence="4">
    <location>
        <begin position="39"/>
        <end position="186"/>
    </location>
</feature>
<name>A0ABS2JZY5_9GAMM</name>
<dbReference type="Pfam" id="PF13640">
    <property type="entry name" value="2OG-FeII_Oxy_3"/>
    <property type="match status" value="1"/>
</dbReference>
<protein>
    <submittedName>
        <fullName evidence="5">2OG-Fe(II) oxygenase</fullName>
    </submittedName>
</protein>
<dbReference type="InterPro" id="IPR006620">
    <property type="entry name" value="Pro_4_hyd_alph"/>
</dbReference>
<comment type="caution">
    <text evidence="5">The sequence shown here is derived from an EMBL/GenBank/DDBJ whole genome shotgun (WGS) entry which is preliminary data.</text>
</comment>
<keyword evidence="3" id="KW-0560">Oxidoreductase</keyword>
<gene>
    <name evidence="5" type="ORF">ISP19_03420</name>
</gene>
<evidence type="ECO:0000256" key="2">
    <source>
        <dbReference type="ARBA" id="ARBA00022964"/>
    </source>
</evidence>